<evidence type="ECO:0000313" key="3">
    <source>
        <dbReference type="EMBL" id="SFV73395.1"/>
    </source>
</evidence>
<feature type="chain" id="PRO_5013289740" description="Lipoprotein" evidence="2">
    <location>
        <begin position="20"/>
        <end position="107"/>
    </location>
</feature>
<reference evidence="4" key="1">
    <citation type="submission" date="2016-10" db="EMBL/GenBank/DDBJ databases">
        <authorList>
            <person name="Wegmann U."/>
        </authorList>
    </citation>
    <scope>NUCLEOTIDE SEQUENCE [LARGE SCALE GENOMIC DNA]</scope>
</reference>
<dbReference type="RefSeq" id="WP_072335105.1">
    <property type="nucleotide sequence ID" value="NZ_CALJDE010000064.1"/>
</dbReference>
<dbReference type="PROSITE" id="PS51257">
    <property type="entry name" value="PROKAR_LIPOPROTEIN"/>
    <property type="match status" value="1"/>
</dbReference>
<name>A0A1K1LFB6_9BACT</name>
<evidence type="ECO:0000256" key="2">
    <source>
        <dbReference type="SAM" id="SignalP"/>
    </source>
</evidence>
<dbReference type="KEGG" id="dpg:DESPIGER_1555"/>
<dbReference type="OrthoDB" id="5460706at2"/>
<evidence type="ECO:0000313" key="4">
    <source>
        <dbReference type="Proteomes" id="UP000186323"/>
    </source>
</evidence>
<proteinExistence type="predicted"/>
<organism evidence="3 4">
    <name type="scientific">Desulfovibrio piger</name>
    <dbReference type="NCBI Taxonomy" id="901"/>
    <lineage>
        <taxon>Bacteria</taxon>
        <taxon>Pseudomonadati</taxon>
        <taxon>Thermodesulfobacteriota</taxon>
        <taxon>Desulfovibrionia</taxon>
        <taxon>Desulfovibrionales</taxon>
        <taxon>Desulfovibrionaceae</taxon>
        <taxon>Desulfovibrio</taxon>
    </lineage>
</organism>
<accession>A0A1K1LFB6</accession>
<gene>
    <name evidence="3" type="ORF">DESPIGER_1555</name>
</gene>
<evidence type="ECO:0000256" key="1">
    <source>
        <dbReference type="SAM" id="MobiDB-lite"/>
    </source>
</evidence>
<evidence type="ECO:0008006" key="5">
    <source>
        <dbReference type="Google" id="ProtNLM"/>
    </source>
</evidence>
<dbReference type="EMBL" id="LT630450">
    <property type="protein sequence ID" value="SFV73395.1"/>
    <property type="molecule type" value="Genomic_DNA"/>
</dbReference>
<feature type="signal peptide" evidence="2">
    <location>
        <begin position="1"/>
        <end position="19"/>
    </location>
</feature>
<sequence length="107" mass="11965">MRHSPLFLLVICALAALLAACGPRDIGTGTSEPDTTPAGVSGADTMRQPMTGNNSTQTMLYYFNRPDVMQSMQRSQFNTYMRHMGRDIPPEDPAYRAVPRQRSPFRQ</sequence>
<keyword evidence="4" id="KW-1185">Reference proteome</keyword>
<feature type="region of interest" description="Disordered" evidence="1">
    <location>
        <begin position="26"/>
        <end position="53"/>
    </location>
</feature>
<feature type="region of interest" description="Disordered" evidence="1">
    <location>
        <begin position="83"/>
        <end position="107"/>
    </location>
</feature>
<dbReference type="Proteomes" id="UP000186323">
    <property type="component" value="Chromosome I"/>
</dbReference>
<keyword evidence="2" id="KW-0732">Signal</keyword>
<protein>
    <recommendedName>
        <fullName evidence="5">Lipoprotein</fullName>
    </recommendedName>
</protein>
<dbReference type="AlphaFoldDB" id="A0A1K1LFB6"/>